<dbReference type="PROSITE" id="PS00718">
    <property type="entry name" value="SIGMA54_2"/>
    <property type="match status" value="1"/>
</dbReference>
<dbReference type="RefSeq" id="WP_034435804.1">
    <property type="nucleotide sequence ID" value="NZ_CBTK010000289.1"/>
</dbReference>
<dbReference type="Pfam" id="PF04963">
    <property type="entry name" value="Sigma54_CBD"/>
    <property type="match status" value="1"/>
</dbReference>
<comment type="similarity">
    <text evidence="1 10">Belongs to the sigma-54 factor family.</text>
</comment>
<dbReference type="Pfam" id="PF04552">
    <property type="entry name" value="Sigma54_DBD"/>
    <property type="match status" value="1"/>
</dbReference>
<evidence type="ECO:0000259" key="13">
    <source>
        <dbReference type="Pfam" id="PF04963"/>
    </source>
</evidence>
<dbReference type="GO" id="GO:0016987">
    <property type="term" value="F:sigma factor activity"/>
    <property type="evidence" value="ECO:0007669"/>
    <property type="project" value="UniProtKB-KW"/>
</dbReference>
<evidence type="ECO:0000256" key="5">
    <source>
        <dbReference type="ARBA" id="ARBA00022695"/>
    </source>
</evidence>
<feature type="compositionally biased region" description="Acidic residues" evidence="11">
    <location>
        <begin position="93"/>
        <end position="102"/>
    </location>
</feature>
<dbReference type="PROSITE" id="PS00717">
    <property type="entry name" value="SIGMA54_1"/>
    <property type="match status" value="1"/>
</dbReference>
<name>A0A7U7GF07_9GAMM</name>
<evidence type="ECO:0000259" key="12">
    <source>
        <dbReference type="Pfam" id="PF04552"/>
    </source>
</evidence>
<evidence type="ECO:0000256" key="3">
    <source>
        <dbReference type="ARBA" id="ARBA00022478"/>
    </source>
</evidence>
<dbReference type="GO" id="GO:0016779">
    <property type="term" value="F:nucleotidyltransferase activity"/>
    <property type="evidence" value="ECO:0007669"/>
    <property type="project" value="UniProtKB-KW"/>
</dbReference>
<keyword evidence="6 10" id="KW-0805">Transcription regulation</keyword>
<dbReference type="Proteomes" id="UP000019184">
    <property type="component" value="Unassembled WGS sequence"/>
</dbReference>
<dbReference type="FunFam" id="1.10.10.60:FF:000045">
    <property type="entry name" value="RNA polymerase sigma-54 factor"/>
    <property type="match status" value="1"/>
</dbReference>
<dbReference type="PIRSF" id="PIRSF000774">
    <property type="entry name" value="RpoN"/>
    <property type="match status" value="1"/>
</dbReference>
<evidence type="ECO:0000256" key="11">
    <source>
        <dbReference type="SAM" id="MobiDB-lite"/>
    </source>
</evidence>
<evidence type="ECO:0000256" key="2">
    <source>
        <dbReference type="ARBA" id="ARBA00019942"/>
    </source>
</evidence>
<reference evidence="14 15" key="1">
    <citation type="journal article" date="2014" name="ISME J.">
        <title>Candidatus Competibacter-lineage genomes retrieved from metagenomes reveal functional metabolic diversity.</title>
        <authorList>
            <person name="McIlroy S.J."/>
            <person name="Albertsen M."/>
            <person name="Andresen E.K."/>
            <person name="Saunders A.M."/>
            <person name="Kristiansen R."/>
            <person name="Stokholm-Bjerregaard M."/>
            <person name="Nielsen K.L."/>
            <person name="Nielsen P.H."/>
        </authorList>
    </citation>
    <scope>NUCLEOTIDE SEQUENCE [LARGE SCALE GENOMIC DNA]</scope>
    <source>
        <strain evidence="14 15">Run_B_J11</strain>
    </source>
</reference>
<dbReference type="EMBL" id="CBTK010000289">
    <property type="protein sequence ID" value="CDH47049.1"/>
    <property type="molecule type" value="Genomic_DNA"/>
</dbReference>
<evidence type="ECO:0000256" key="7">
    <source>
        <dbReference type="ARBA" id="ARBA00023082"/>
    </source>
</evidence>
<dbReference type="NCBIfam" id="NF009118">
    <property type="entry name" value="PRK12469.1"/>
    <property type="match status" value="1"/>
</dbReference>
<protein>
    <recommendedName>
        <fullName evidence="2 10">RNA polymerase sigma-54 factor</fullName>
    </recommendedName>
</protein>
<evidence type="ECO:0000256" key="1">
    <source>
        <dbReference type="ARBA" id="ARBA00008798"/>
    </source>
</evidence>
<evidence type="ECO:0000256" key="6">
    <source>
        <dbReference type="ARBA" id="ARBA00023015"/>
    </source>
</evidence>
<dbReference type="PROSITE" id="PS50044">
    <property type="entry name" value="SIGMA54_3"/>
    <property type="match status" value="1"/>
</dbReference>
<dbReference type="PRINTS" id="PR00045">
    <property type="entry name" value="SIGMA54FCT"/>
</dbReference>
<keyword evidence="4 10" id="KW-0808">Transferase</keyword>
<keyword evidence="7 10" id="KW-0731">Sigma factor</keyword>
<proteinExistence type="inferred from homology"/>
<dbReference type="AlphaFoldDB" id="A0A7U7GF07"/>
<dbReference type="InterPro" id="IPR038709">
    <property type="entry name" value="RpoN_core-bd_sf"/>
</dbReference>
<dbReference type="PANTHER" id="PTHR32248">
    <property type="entry name" value="RNA POLYMERASE SIGMA-54 FACTOR"/>
    <property type="match status" value="1"/>
</dbReference>
<dbReference type="GO" id="GO:0006352">
    <property type="term" value="P:DNA-templated transcription initiation"/>
    <property type="evidence" value="ECO:0007669"/>
    <property type="project" value="InterPro"/>
</dbReference>
<dbReference type="GO" id="GO:0003677">
    <property type="term" value="F:DNA binding"/>
    <property type="evidence" value="ECO:0007669"/>
    <property type="project" value="UniProtKB-KW"/>
</dbReference>
<feature type="region of interest" description="Disordered" evidence="11">
    <location>
        <begin position="93"/>
        <end position="117"/>
    </location>
</feature>
<evidence type="ECO:0000256" key="10">
    <source>
        <dbReference type="PIRNR" id="PIRNR000774"/>
    </source>
</evidence>
<keyword evidence="5 10" id="KW-0548">Nucleotidyltransferase</keyword>
<dbReference type="Gene3D" id="1.10.10.60">
    <property type="entry name" value="Homeodomain-like"/>
    <property type="match status" value="1"/>
</dbReference>
<dbReference type="OrthoDB" id="9814402at2"/>
<keyword evidence="9 10" id="KW-0804">Transcription</keyword>
<evidence type="ECO:0000256" key="8">
    <source>
        <dbReference type="ARBA" id="ARBA00023125"/>
    </source>
</evidence>
<evidence type="ECO:0000256" key="9">
    <source>
        <dbReference type="ARBA" id="ARBA00023163"/>
    </source>
</evidence>
<feature type="domain" description="RNA polymerase sigma factor 54 DNA-binding" evidence="12">
    <location>
        <begin position="331"/>
        <end position="488"/>
    </location>
</feature>
<dbReference type="Pfam" id="PF00309">
    <property type="entry name" value="Sigma54_AID"/>
    <property type="match status" value="1"/>
</dbReference>
<keyword evidence="3 10" id="KW-0240">DNA-directed RNA polymerase</keyword>
<comment type="function">
    <text evidence="10">Sigma factors are initiation factors that promote the attachment of RNA polymerase to specific initiation sites and are then released.</text>
</comment>
<dbReference type="PANTHER" id="PTHR32248:SF4">
    <property type="entry name" value="RNA POLYMERASE SIGMA-54 FACTOR"/>
    <property type="match status" value="1"/>
</dbReference>
<evidence type="ECO:0000313" key="14">
    <source>
        <dbReference type="EMBL" id="CDH47049.1"/>
    </source>
</evidence>
<dbReference type="NCBIfam" id="NF004595">
    <property type="entry name" value="PRK05932.1-2"/>
    <property type="match status" value="1"/>
</dbReference>
<dbReference type="GO" id="GO:0001216">
    <property type="term" value="F:DNA-binding transcription activator activity"/>
    <property type="evidence" value="ECO:0007669"/>
    <property type="project" value="InterPro"/>
</dbReference>
<comment type="caution">
    <text evidence="14">The sequence shown here is derived from an EMBL/GenBank/DDBJ whole genome shotgun (WGS) entry which is preliminary data.</text>
</comment>
<sequence>MKQSLQLRLGQQLTMTPQLQQAIRLLQLSSLDLQAEVQTILDSNLMLERSDEPQELPVQPEALAAQVAADTRAETEIEIGTVANDTLPDELPVDSSWDDIYDPSDGATSYSRGEDEDWDPCERYAGAGESLREHLYWQMRLTPFNDRDMALATAIIDAIDESGYLTLSLEEICQGPREQFAVTLAEAEAVLKLVQHFDPQGVGARSPAECLLLQLEALPNDTLWLAEARYLVEQHLELLANRDFSALIRRLKVSREALQGIIALIQSLDPYPGARLSNTAPQYVVPDVLVYRQRDAWRVELNPDSTPKVRINARYAALARRAGQSSGDSNCLKNHLQEARWFLKSLQNRNETLLKVATCIVERQREFLERGDEHMKPLILRDIAEVLGLHESTISRVTTQKYMHTPRGLYELKFFFSSHVGTSDGGECSSTAIRAMIRKLIQAEDAGKPLSDDKIAKLLETEGIQVARRTVAKYREAMSIPSSSDRKRLV</sequence>
<accession>A0A7U7GF07</accession>
<keyword evidence="15" id="KW-1185">Reference proteome</keyword>
<evidence type="ECO:0000313" key="15">
    <source>
        <dbReference type="Proteomes" id="UP000019184"/>
    </source>
</evidence>
<dbReference type="InterPro" id="IPR007634">
    <property type="entry name" value="RNA_pol_sigma_54_DNA-bd"/>
</dbReference>
<dbReference type="GO" id="GO:0000428">
    <property type="term" value="C:DNA-directed RNA polymerase complex"/>
    <property type="evidence" value="ECO:0007669"/>
    <property type="project" value="UniProtKB-KW"/>
</dbReference>
<dbReference type="Gene3D" id="1.10.10.1330">
    <property type="entry name" value="RNA polymerase sigma-54 factor, core-binding domain"/>
    <property type="match status" value="1"/>
</dbReference>
<evidence type="ECO:0000256" key="4">
    <source>
        <dbReference type="ARBA" id="ARBA00022679"/>
    </source>
</evidence>
<gene>
    <name evidence="14" type="primary">rpoN</name>
    <name evidence="14" type="ORF">BN874_710012</name>
</gene>
<organism evidence="14 15">
    <name type="scientific">Candidatus Contendobacter odensis Run_B_J11</name>
    <dbReference type="NCBI Taxonomy" id="1400861"/>
    <lineage>
        <taxon>Bacteria</taxon>
        <taxon>Pseudomonadati</taxon>
        <taxon>Pseudomonadota</taxon>
        <taxon>Gammaproteobacteria</taxon>
        <taxon>Candidatus Competibacteraceae</taxon>
        <taxon>Candidatus Contendibacter</taxon>
    </lineage>
</organism>
<keyword evidence="8 10" id="KW-0238">DNA-binding</keyword>
<feature type="domain" description="RNA polymerase sigma factor 54 core-binding" evidence="13">
    <location>
        <begin position="123"/>
        <end position="315"/>
    </location>
</feature>
<dbReference type="InterPro" id="IPR007046">
    <property type="entry name" value="RNA_pol_sigma_54_core-bd"/>
</dbReference>
<dbReference type="NCBIfam" id="TIGR02395">
    <property type="entry name" value="rpoN_sigma"/>
    <property type="match status" value="1"/>
</dbReference>
<dbReference type="InterPro" id="IPR000394">
    <property type="entry name" value="RNA_pol_sigma_54"/>
</dbReference>